<evidence type="ECO:0000313" key="2">
    <source>
        <dbReference type="EMBL" id="SUH95437.1"/>
    </source>
</evidence>
<accession>A0A379XIE6</accession>
<feature type="compositionally biased region" description="Basic and acidic residues" evidence="1">
    <location>
        <begin position="101"/>
        <end position="112"/>
    </location>
</feature>
<evidence type="ECO:0000313" key="3">
    <source>
        <dbReference type="Proteomes" id="UP000254124"/>
    </source>
</evidence>
<dbReference type="EMBL" id="UGWZ01000002">
    <property type="protein sequence ID" value="SUH95437.1"/>
    <property type="molecule type" value="Genomic_DNA"/>
</dbReference>
<feature type="region of interest" description="Disordered" evidence="1">
    <location>
        <begin position="57"/>
        <end position="176"/>
    </location>
</feature>
<organism evidence="2 3">
    <name type="scientific">Salmonella enterica subsp. arizonae</name>
    <dbReference type="NCBI Taxonomy" id="59203"/>
    <lineage>
        <taxon>Bacteria</taxon>
        <taxon>Pseudomonadati</taxon>
        <taxon>Pseudomonadota</taxon>
        <taxon>Gammaproteobacteria</taxon>
        <taxon>Enterobacterales</taxon>
        <taxon>Enterobacteriaceae</taxon>
        <taxon>Salmonella</taxon>
    </lineage>
</organism>
<reference evidence="2 3" key="1">
    <citation type="submission" date="2018-06" db="EMBL/GenBank/DDBJ databases">
        <authorList>
            <consortium name="Pathogen Informatics"/>
            <person name="Doyle S."/>
        </authorList>
    </citation>
    <scope>NUCLEOTIDE SEQUENCE [LARGE SCALE GENOMIC DNA]</scope>
    <source>
        <strain evidence="2 3">NCTC7295</strain>
    </source>
</reference>
<dbReference type="AlphaFoldDB" id="A0A379XIE6"/>
<protein>
    <submittedName>
        <fullName evidence="2">Uncharacterized protein</fullName>
    </submittedName>
</protein>
<name>A0A379XIE6_SALER</name>
<evidence type="ECO:0000256" key="1">
    <source>
        <dbReference type="SAM" id="MobiDB-lite"/>
    </source>
</evidence>
<sequence>MSPGRPVIPRRGESPFCRPLLRGFTPQWTFPMGRPSPRHGAAVRGRTQKFLTPAAKSFVAGTPPPGRLKRDVVTSAPGKSAAGNRPQRWRQEGKSLTPRKGCGERRFRRDNGGETAPVAASRGFRHQTVAKPETAPAGSAEPGRCASSCPAESGLTTGCRQAAGSRRGDQRKKQET</sequence>
<gene>
    <name evidence="2" type="ORF">NCTC7295_05658</name>
</gene>
<feature type="compositionally biased region" description="Basic and acidic residues" evidence="1">
    <location>
        <begin position="166"/>
        <end position="176"/>
    </location>
</feature>
<proteinExistence type="predicted"/>
<dbReference type="Proteomes" id="UP000254124">
    <property type="component" value="Unassembled WGS sequence"/>
</dbReference>